<evidence type="ECO:0000313" key="1">
    <source>
        <dbReference type="EMBL" id="MBX29849.1"/>
    </source>
</evidence>
<dbReference type="AlphaFoldDB" id="A0A2P2MI06"/>
<accession>A0A2P2MI06</accession>
<organism evidence="1">
    <name type="scientific">Rhizophora mucronata</name>
    <name type="common">Asiatic mangrove</name>
    <dbReference type="NCBI Taxonomy" id="61149"/>
    <lineage>
        <taxon>Eukaryota</taxon>
        <taxon>Viridiplantae</taxon>
        <taxon>Streptophyta</taxon>
        <taxon>Embryophyta</taxon>
        <taxon>Tracheophyta</taxon>
        <taxon>Spermatophyta</taxon>
        <taxon>Magnoliopsida</taxon>
        <taxon>eudicotyledons</taxon>
        <taxon>Gunneridae</taxon>
        <taxon>Pentapetalae</taxon>
        <taxon>rosids</taxon>
        <taxon>fabids</taxon>
        <taxon>Malpighiales</taxon>
        <taxon>Rhizophoraceae</taxon>
        <taxon>Rhizophora</taxon>
    </lineage>
</organism>
<proteinExistence type="predicted"/>
<sequence length="180" mass="19938">MQEIITVLELPTKESRSTSVSLLPRNGIWIWSLSRARMHSLRAKRLLFISAPSILVCRSLSVVSAPRSLPARSIKEIFPTSFPSLESFPSLFLLESFTSLCFLMASCKIACDLEDSSLAPVDPVLLAAFPLSIYSLTICTSDTSNSCSPTMQTCCRPSSLMQSFFLSLRRSKSFPPYISK</sequence>
<protein>
    <submittedName>
        <fullName evidence="1">Kinesin-like protein</fullName>
    </submittedName>
</protein>
<dbReference type="EMBL" id="GGEC01049365">
    <property type="protein sequence ID" value="MBX29849.1"/>
    <property type="molecule type" value="Transcribed_RNA"/>
</dbReference>
<reference evidence="1" key="1">
    <citation type="submission" date="2018-02" db="EMBL/GenBank/DDBJ databases">
        <title>Rhizophora mucronata_Transcriptome.</title>
        <authorList>
            <person name="Meera S.P."/>
            <person name="Sreeshan A."/>
            <person name="Augustine A."/>
        </authorList>
    </citation>
    <scope>NUCLEOTIDE SEQUENCE</scope>
    <source>
        <tissue evidence="1">Leaf</tissue>
    </source>
</reference>
<name>A0A2P2MI06_RHIMU</name>